<evidence type="ECO:0000256" key="9">
    <source>
        <dbReference type="ARBA" id="ARBA00023136"/>
    </source>
</evidence>
<evidence type="ECO:0000313" key="16">
    <source>
        <dbReference type="EMBL" id="MCB7481081.1"/>
    </source>
</evidence>
<feature type="chain" id="PRO_5040955975" evidence="13">
    <location>
        <begin position="19"/>
        <end position="761"/>
    </location>
</feature>
<evidence type="ECO:0000256" key="10">
    <source>
        <dbReference type="ARBA" id="ARBA00023237"/>
    </source>
</evidence>
<dbReference type="InterPro" id="IPR012910">
    <property type="entry name" value="Plug_dom"/>
</dbReference>
<accession>A0A9X1LIL0</accession>
<dbReference type="SUPFAM" id="SSF56935">
    <property type="entry name" value="Porins"/>
    <property type="match status" value="1"/>
</dbReference>
<dbReference type="InterPro" id="IPR036942">
    <property type="entry name" value="Beta-barrel_TonB_sf"/>
</dbReference>
<dbReference type="InterPro" id="IPR008969">
    <property type="entry name" value="CarboxyPept-like_regulatory"/>
</dbReference>
<keyword evidence="10 11" id="KW-0998">Cell outer membrane</keyword>
<keyword evidence="5 11" id="KW-0812">Transmembrane</keyword>
<evidence type="ECO:0000256" key="13">
    <source>
        <dbReference type="SAM" id="SignalP"/>
    </source>
</evidence>
<dbReference type="InterPro" id="IPR039426">
    <property type="entry name" value="TonB-dep_rcpt-like"/>
</dbReference>
<feature type="domain" description="TonB-dependent receptor-like beta-barrel" evidence="14">
    <location>
        <begin position="332"/>
        <end position="719"/>
    </location>
</feature>
<sequence length="761" mass="86367">MKKLILLFLILTCNKLFAQKFTGTVLNNKTGVAIEKVTVKNLLTGEIEYTNENGEFGFDSVQFPLELEFRLSGYLQASLKFEEDQKELKIYLQQEIDQLSEVLIRSSNIPQEIRKIPASVSLISENDLKRNDNFNLVQNFNYVPGVFVSQGALNTNKINIRGIGARSQYSTNRIKAYINGIPLTTAEGELTLDDFDPEYLDRIEIFKGPVSSVFGAGLGGSINLFTERNLRDQRSVIAEFNYGSFNTRKTRANLKYVKDSLDISINYNQVQSDGYRQNGEYDRVSVLGSAGLLNKSGNYWSFFFSYTNLKAYIPSSLSEEDFRNDPEKAAFTWNQAAGYESYDKNIFGISYEHNFSSDLKNQTSVFYNARDGYEPRPFDILDENRSSVGTRTKFNYKTSIFEKSSELSFGAETMFEFYETGTFENLYEKVEERKSIQGDRLSLNEQNRNYINVFAQMNMELTSRLLLEAGLNFNSTAYDLEDRFNSGTNDQSGDYSFDPVLSPRLGLSYEAFQGKNFYASASHGFSTPTVAETLTPEGLINTDLKTETGWNYEIGFKGNWLNNKLYTELNLYSIQIRNLLVARRVGQDQYVGVNAGKADHNGIEFTSAYQTRVSESLQLKLFLNSNFNFFEFDKFVDQGENYSGNTIPGVPEHMVSPGVEIGLKEFTANVNFQAFGKMALNDDNSGYTDPYELLNLKLNYNWDISQSLDLEFNFGINNILNEQYAASIVTNAVGFGGSAPRYYYPGNPRNYFGGLSFDFDF</sequence>
<evidence type="ECO:0000256" key="8">
    <source>
        <dbReference type="ARBA" id="ARBA00023077"/>
    </source>
</evidence>
<dbReference type="Pfam" id="PF00593">
    <property type="entry name" value="TonB_dep_Rec_b-barrel"/>
    <property type="match status" value="1"/>
</dbReference>
<evidence type="ECO:0000256" key="7">
    <source>
        <dbReference type="ARBA" id="ARBA00023065"/>
    </source>
</evidence>
<name>A0A9X1LIL0_9FLAO</name>
<evidence type="ECO:0000256" key="4">
    <source>
        <dbReference type="ARBA" id="ARBA00022496"/>
    </source>
</evidence>
<dbReference type="Gene3D" id="2.40.170.20">
    <property type="entry name" value="TonB-dependent receptor, beta-barrel domain"/>
    <property type="match status" value="1"/>
</dbReference>
<evidence type="ECO:0000313" key="17">
    <source>
        <dbReference type="Proteomes" id="UP001139414"/>
    </source>
</evidence>
<comment type="caution">
    <text evidence="16">The sequence shown here is derived from an EMBL/GenBank/DDBJ whole genome shotgun (WGS) entry which is preliminary data.</text>
</comment>
<keyword evidence="16" id="KW-0675">Receptor</keyword>
<dbReference type="Proteomes" id="UP001139414">
    <property type="component" value="Unassembled WGS sequence"/>
</dbReference>
<evidence type="ECO:0000259" key="15">
    <source>
        <dbReference type="Pfam" id="PF07715"/>
    </source>
</evidence>
<reference evidence="16" key="1">
    <citation type="submission" date="2021-10" db="EMBL/GenBank/DDBJ databases">
        <title>Gramella sp. ASW11-100T, isolated from marine sediment.</title>
        <authorList>
            <person name="Xia C."/>
        </authorList>
    </citation>
    <scope>NUCLEOTIDE SEQUENCE</scope>
    <source>
        <strain evidence="16">ASW11-100</strain>
    </source>
</reference>
<dbReference type="GO" id="GO:0009279">
    <property type="term" value="C:cell outer membrane"/>
    <property type="evidence" value="ECO:0007669"/>
    <property type="project" value="UniProtKB-SubCell"/>
</dbReference>
<dbReference type="InterPro" id="IPR037066">
    <property type="entry name" value="Plug_dom_sf"/>
</dbReference>
<dbReference type="GO" id="GO:0006826">
    <property type="term" value="P:iron ion transport"/>
    <property type="evidence" value="ECO:0007669"/>
    <property type="project" value="UniProtKB-KW"/>
</dbReference>
<keyword evidence="2 11" id="KW-0813">Transport</keyword>
<dbReference type="RefSeq" id="WP_229339688.1">
    <property type="nucleotide sequence ID" value="NZ_JAJBZG010000002.1"/>
</dbReference>
<evidence type="ECO:0000256" key="3">
    <source>
        <dbReference type="ARBA" id="ARBA00022452"/>
    </source>
</evidence>
<dbReference type="Pfam" id="PF07715">
    <property type="entry name" value="Plug"/>
    <property type="match status" value="1"/>
</dbReference>
<dbReference type="CDD" id="cd01347">
    <property type="entry name" value="ligand_gated_channel"/>
    <property type="match status" value="1"/>
</dbReference>
<keyword evidence="7" id="KW-0406">Ion transport</keyword>
<dbReference type="PANTHER" id="PTHR32552:SF81">
    <property type="entry name" value="TONB-DEPENDENT OUTER MEMBRANE RECEPTOR"/>
    <property type="match status" value="1"/>
</dbReference>
<feature type="domain" description="TonB-dependent receptor plug" evidence="15">
    <location>
        <begin position="113"/>
        <end position="218"/>
    </location>
</feature>
<dbReference type="PANTHER" id="PTHR32552">
    <property type="entry name" value="FERRICHROME IRON RECEPTOR-RELATED"/>
    <property type="match status" value="1"/>
</dbReference>
<comment type="subcellular location">
    <subcellularLocation>
        <location evidence="1 11">Cell outer membrane</location>
        <topology evidence="1 11">Multi-pass membrane protein</topology>
    </subcellularLocation>
</comment>
<evidence type="ECO:0000259" key="14">
    <source>
        <dbReference type="Pfam" id="PF00593"/>
    </source>
</evidence>
<keyword evidence="17" id="KW-1185">Reference proteome</keyword>
<organism evidence="16 17">
    <name type="scientific">Christiangramia sediminis</name>
    <dbReference type="NCBI Taxonomy" id="2881336"/>
    <lineage>
        <taxon>Bacteria</taxon>
        <taxon>Pseudomonadati</taxon>
        <taxon>Bacteroidota</taxon>
        <taxon>Flavobacteriia</taxon>
        <taxon>Flavobacteriales</taxon>
        <taxon>Flavobacteriaceae</taxon>
        <taxon>Christiangramia</taxon>
    </lineage>
</organism>
<keyword evidence="13" id="KW-0732">Signal</keyword>
<evidence type="ECO:0000256" key="12">
    <source>
        <dbReference type="RuleBase" id="RU003357"/>
    </source>
</evidence>
<dbReference type="EMBL" id="JAJBZG010000002">
    <property type="protein sequence ID" value="MCB7481081.1"/>
    <property type="molecule type" value="Genomic_DNA"/>
</dbReference>
<proteinExistence type="inferred from homology"/>
<keyword evidence="9 11" id="KW-0472">Membrane</keyword>
<evidence type="ECO:0000256" key="11">
    <source>
        <dbReference type="PROSITE-ProRule" id="PRU01360"/>
    </source>
</evidence>
<keyword evidence="6" id="KW-0408">Iron</keyword>
<keyword evidence="3 11" id="KW-1134">Transmembrane beta strand</keyword>
<dbReference type="SUPFAM" id="SSF49464">
    <property type="entry name" value="Carboxypeptidase regulatory domain-like"/>
    <property type="match status" value="1"/>
</dbReference>
<evidence type="ECO:0000256" key="6">
    <source>
        <dbReference type="ARBA" id="ARBA00023004"/>
    </source>
</evidence>
<dbReference type="PROSITE" id="PS52016">
    <property type="entry name" value="TONB_DEPENDENT_REC_3"/>
    <property type="match status" value="1"/>
</dbReference>
<comment type="similarity">
    <text evidence="11 12">Belongs to the TonB-dependent receptor family.</text>
</comment>
<protein>
    <submittedName>
        <fullName evidence="16">TonB-dependent receptor</fullName>
    </submittedName>
</protein>
<feature type="signal peptide" evidence="13">
    <location>
        <begin position="1"/>
        <end position="18"/>
    </location>
</feature>
<evidence type="ECO:0000256" key="2">
    <source>
        <dbReference type="ARBA" id="ARBA00022448"/>
    </source>
</evidence>
<dbReference type="Gene3D" id="2.170.130.10">
    <property type="entry name" value="TonB-dependent receptor, plug domain"/>
    <property type="match status" value="1"/>
</dbReference>
<evidence type="ECO:0000256" key="1">
    <source>
        <dbReference type="ARBA" id="ARBA00004571"/>
    </source>
</evidence>
<keyword evidence="8 12" id="KW-0798">TonB box</keyword>
<dbReference type="InterPro" id="IPR000531">
    <property type="entry name" value="Beta-barrel_TonB"/>
</dbReference>
<evidence type="ECO:0000256" key="5">
    <source>
        <dbReference type="ARBA" id="ARBA00022692"/>
    </source>
</evidence>
<keyword evidence="4" id="KW-0410">Iron transport</keyword>
<gene>
    <name evidence="16" type="ORF">LGQ90_07380</name>
</gene>
<dbReference type="AlphaFoldDB" id="A0A9X1LIL0"/>